<feature type="domain" description="Histidine kinase/HSP90-like ATPase" evidence="2">
    <location>
        <begin position="33"/>
        <end position="130"/>
    </location>
</feature>
<reference evidence="3 4" key="1">
    <citation type="submission" date="2019-03" db="EMBL/GenBank/DDBJ databases">
        <title>Genomic Encyclopedia of Type Strains, Phase IV (KMG-IV): sequencing the most valuable type-strain genomes for metagenomic binning, comparative biology and taxonomic classification.</title>
        <authorList>
            <person name="Goeker M."/>
        </authorList>
    </citation>
    <scope>NUCLEOTIDE SEQUENCE [LARGE SCALE GENOMIC DNA]</scope>
    <source>
        <strain evidence="3 4">DSM 46770</strain>
    </source>
</reference>
<gene>
    <name evidence="3" type="ORF">EV190_101737</name>
</gene>
<dbReference type="InterPro" id="IPR003594">
    <property type="entry name" value="HATPase_dom"/>
</dbReference>
<dbReference type="Gene3D" id="3.30.565.10">
    <property type="entry name" value="Histidine kinase-like ATPase, C-terminal domain"/>
    <property type="match status" value="1"/>
</dbReference>
<keyword evidence="1" id="KW-0418">Kinase</keyword>
<accession>A0A4V3D9B0</accession>
<organism evidence="3 4">
    <name type="scientific">Actinorugispora endophytica</name>
    <dbReference type="NCBI Taxonomy" id="1605990"/>
    <lineage>
        <taxon>Bacteria</taxon>
        <taxon>Bacillati</taxon>
        <taxon>Actinomycetota</taxon>
        <taxon>Actinomycetes</taxon>
        <taxon>Streptosporangiales</taxon>
        <taxon>Nocardiopsidaceae</taxon>
        <taxon>Actinorugispora</taxon>
    </lineage>
</organism>
<comment type="caution">
    <text evidence="3">The sequence shown here is derived from an EMBL/GenBank/DDBJ whole genome shotgun (WGS) entry which is preliminary data.</text>
</comment>
<evidence type="ECO:0000313" key="4">
    <source>
        <dbReference type="Proteomes" id="UP000295281"/>
    </source>
</evidence>
<keyword evidence="4" id="KW-1185">Reference proteome</keyword>
<dbReference type="InterPro" id="IPR036890">
    <property type="entry name" value="HATPase_C_sf"/>
</dbReference>
<dbReference type="PANTHER" id="PTHR35526">
    <property type="entry name" value="ANTI-SIGMA-F FACTOR RSBW-RELATED"/>
    <property type="match status" value="1"/>
</dbReference>
<keyword evidence="1" id="KW-0808">Transferase</keyword>
<evidence type="ECO:0000259" key="2">
    <source>
        <dbReference type="Pfam" id="PF13581"/>
    </source>
</evidence>
<dbReference type="CDD" id="cd16936">
    <property type="entry name" value="HATPase_RsbW-like"/>
    <property type="match status" value="1"/>
</dbReference>
<dbReference type="PANTHER" id="PTHR35526:SF3">
    <property type="entry name" value="ANTI-SIGMA-F FACTOR RSBW"/>
    <property type="match status" value="1"/>
</dbReference>
<proteinExistence type="predicted"/>
<dbReference type="AlphaFoldDB" id="A0A4V3D9B0"/>
<dbReference type="Proteomes" id="UP000295281">
    <property type="component" value="Unassembled WGS sequence"/>
</dbReference>
<sequence>MGVLVLSVVSSGAFSPVRWEPRIYEGSLKQAAVVRSHVRKDLGGFAPGLVDDVELCVSELFANAVEYTASGGEGGEVVRRLSLPEAGLLRVEVADGGFTDTRPVVAELAGDDWFTSERHRGLLMVSAIAKSWGFYPVYAHPTLNLGLVVWADLPLDPAQVPTGLPRFVHTT</sequence>
<keyword evidence="1" id="KW-0723">Serine/threonine-protein kinase</keyword>
<dbReference type="GO" id="GO:0004674">
    <property type="term" value="F:protein serine/threonine kinase activity"/>
    <property type="evidence" value="ECO:0007669"/>
    <property type="project" value="UniProtKB-KW"/>
</dbReference>
<dbReference type="SUPFAM" id="SSF55874">
    <property type="entry name" value="ATPase domain of HSP90 chaperone/DNA topoisomerase II/histidine kinase"/>
    <property type="match status" value="1"/>
</dbReference>
<dbReference type="InterPro" id="IPR050267">
    <property type="entry name" value="Anti-sigma-factor_SerPK"/>
</dbReference>
<name>A0A4V3D9B0_9ACTN</name>
<dbReference type="Pfam" id="PF13581">
    <property type="entry name" value="HATPase_c_2"/>
    <property type="match status" value="1"/>
</dbReference>
<evidence type="ECO:0000256" key="1">
    <source>
        <dbReference type="ARBA" id="ARBA00022527"/>
    </source>
</evidence>
<dbReference type="EMBL" id="SNYN01000001">
    <property type="protein sequence ID" value="TDQ55410.1"/>
    <property type="molecule type" value="Genomic_DNA"/>
</dbReference>
<evidence type="ECO:0000313" key="3">
    <source>
        <dbReference type="EMBL" id="TDQ55410.1"/>
    </source>
</evidence>
<protein>
    <submittedName>
        <fullName evidence="3">Anti-sigma regulatory factor (Ser/Thr protein kinase)</fullName>
    </submittedName>
</protein>